<dbReference type="GO" id="GO:0003723">
    <property type="term" value="F:RNA binding"/>
    <property type="evidence" value="ECO:0007669"/>
    <property type="project" value="InterPro"/>
</dbReference>
<dbReference type="InterPro" id="IPR029064">
    <property type="entry name" value="Ribosomal_eL30-like_sf"/>
</dbReference>
<dbReference type="Pfam" id="PF22435">
    <property type="entry name" value="MRM3-like_sub_bind"/>
    <property type="match status" value="1"/>
</dbReference>
<dbReference type="GO" id="GO:0032259">
    <property type="term" value="P:methylation"/>
    <property type="evidence" value="ECO:0007669"/>
    <property type="project" value="UniProtKB-KW"/>
</dbReference>
<accession>A0A7R9QTF6</accession>
<evidence type="ECO:0000313" key="6">
    <source>
        <dbReference type="EMBL" id="CAD7656532.1"/>
    </source>
</evidence>
<dbReference type="OrthoDB" id="270651at2759"/>
<dbReference type="GO" id="GO:0008173">
    <property type="term" value="F:RNA methyltransferase activity"/>
    <property type="evidence" value="ECO:0007669"/>
    <property type="project" value="InterPro"/>
</dbReference>
<dbReference type="PANTHER" id="PTHR43191">
    <property type="entry name" value="RRNA METHYLTRANSFERASE 3"/>
    <property type="match status" value="1"/>
</dbReference>
<dbReference type="InterPro" id="IPR051259">
    <property type="entry name" value="rRNA_Methyltransferase"/>
</dbReference>
<feature type="region of interest" description="Disordered" evidence="4">
    <location>
        <begin position="55"/>
        <end position="77"/>
    </location>
</feature>
<dbReference type="EMBL" id="OC926124">
    <property type="protein sequence ID" value="CAD7656532.1"/>
    <property type="molecule type" value="Genomic_DNA"/>
</dbReference>
<evidence type="ECO:0000256" key="3">
    <source>
        <dbReference type="ARBA" id="ARBA00022679"/>
    </source>
</evidence>
<evidence type="ECO:0000256" key="2">
    <source>
        <dbReference type="ARBA" id="ARBA00022603"/>
    </source>
</evidence>
<proteinExistence type="inferred from homology"/>
<evidence type="ECO:0000259" key="5">
    <source>
        <dbReference type="SMART" id="SM00967"/>
    </source>
</evidence>
<dbReference type="Gene3D" id="3.30.1330.30">
    <property type="match status" value="1"/>
</dbReference>
<dbReference type="Proteomes" id="UP000728032">
    <property type="component" value="Unassembled WGS sequence"/>
</dbReference>
<reference evidence="6" key="1">
    <citation type="submission" date="2020-11" db="EMBL/GenBank/DDBJ databases">
        <authorList>
            <person name="Tran Van P."/>
        </authorList>
    </citation>
    <scope>NUCLEOTIDE SEQUENCE</scope>
</reference>
<dbReference type="AlphaFoldDB" id="A0A7R9QTF6"/>
<feature type="compositionally biased region" description="Basic and acidic residues" evidence="4">
    <location>
        <begin position="111"/>
        <end position="142"/>
    </location>
</feature>
<dbReference type="Pfam" id="PF00588">
    <property type="entry name" value="SpoU_methylase"/>
    <property type="match status" value="2"/>
</dbReference>
<organism evidence="6">
    <name type="scientific">Oppiella nova</name>
    <dbReference type="NCBI Taxonomy" id="334625"/>
    <lineage>
        <taxon>Eukaryota</taxon>
        <taxon>Metazoa</taxon>
        <taxon>Ecdysozoa</taxon>
        <taxon>Arthropoda</taxon>
        <taxon>Chelicerata</taxon>
        <taxon>Arachnida</taxon>
        <taxon>Acari</taxon>
        <taxon>Acariformes</taxon>
        <taxon>Sarcoptiformes</taxon>
        <taxon>Oribatida</taxon>
        <taxon>Brachypylina</taxon>
        <taxon>Oppioidea</taxon>
        <taxon>Oppiidae</taxon>
        <taxon>Oppiella</taxon>
    </lineage>
</organism>
<dbReference type="CDD" id="cd18106">
    <property type="entry name" value="SpoU-like_RNMTL1"/>
    <property type="match status" value="1"/>
</dbReference>
<dbReference type="GO" id="GO:0005737">
    <property type="term" value="C:cytoplasm"/>
    <property type="evidence" value="ECO:0007669"/>
    <property type="project" value="UniProtKB-ARBA"/>
</dbReference>
<name>A0A7R9QTF6_9ACAR</name>
<dbReference type="PANTHER" id="PTHR43191:SF2">
    <property type="entry name" value="RRNA METHYLTRANSFERASE 3, MITOCHONDRIAL"/>
    <property type="match status" value="1"/>
</dbReference>
<gene>
    <name evidence="6" type="ORF">ONB1V03_LOCUS13168</name>
</gene>
<dbReference type="Gene3D" id="3.40.1280.10">
    <property type="match status" value="1"/>
</dbReference>
<evidence type="ECO:0000313" key="7">
    <source>
        <dbReference type="Proteomes" id="UP000728032"/>
    </source>
</evidence>
<evidence type="ECO:0000256" key="1">
    <source>
        <dbReference type="ARBA" id="ARBA00007228"/>
    </source>
</evidence>
<dbReference type="InterPro" id="IPR013123">
    <property type="entry name" value="SpoU_subst-bd"/>
</dbReference>
<dbReference type="InterPro" id="IPR029028">
    <property type="entry name" value="Alpha/beta_knot_MTases"/>
</dbReference>
<comment type="similarity">
    <text evidence="1">Belongs to the class IV-like SAM-binding methyltransferase superfamily. RNA methyltransferase TrmH family.</text>
</comment>
<keyword evidence="7" id="KW-1185">Reference proteome</keyword>
<dbReference type="InterPro" id="IPR053888">
    <property type="entry name" value="MRM3-like_sub_bind"/>
</dbReference>
<evidence type="ECO:0000256" key="4">
    <source>
        <dbReference type="SAM" id="MobiDB-lite"/>
    </source>
</evidence>
<dbReference type="GO" id="GO:0006396">
    <property type="term" value="P:RNA processing"/>
    <property type="evidence" value="ECO:0007669"/>
    <property type="project" value="InterPro"/>
</dbReference>
<feature type="domain" description="RNA 2-O ribose methyltransferase substrate binding" evidence="5">
    <location>
        <begin position="187"/>
        <end position="261"/>
    </location>
</feature>
<dbReference type="InterPro" id="IPR001537">
    <property type="entry name" value="SpoU_MeTrfase"/>
</dbReference>
<dbReference type="EMBL" id="CAJPVJ010011299">
    <property type="protein sequence ID" value="CAG2173719.1"/>
    <property type="molecule type" value="Genomic_DNA"/>
</dbReference>
<dbReference type="InterPro" id="IPR029026">
    <property type="entry name" value="tRNA_m1G_MTases_N"/>
</dbReference>
<dbReference type="SMART" id="SM00967">
    <property type="entry name" value="SpoU_sub_bind"/>
    <property type="match status" value="1"/>
</dbReference>
<feature type="non-terminal residue" evidence="6">
    <location>
        <position position="1"/>
    </location>
</feature>
<protein>
    <recommendedName>
        <fullName evidence="5">RNA 2-O ribose methyltransferase substrate binding domain-containing protein</fullName>
    </recommendedName>
</protein>
<keyword evidence="3" id="KW-0808">Transferase</keyword>
<keyword evidence="2" id="KW-0489">Methyltransferase</keyword>
<sequence>RHQLVVTMSGHSKPSSMSLTVSAMRAKRQTFSRRPVKVLTESGKDFFRQSDYEEPISSGGLEYRPKQLPKRKDRQQFNRYFDDGFTEDYMTGADEESVDDYERHPKKRSVKDKQKSIKSDNRYHGTRDDMNGKRRDNRQTIKEEAVLKPRIVGIPVYTRLGDNNKEFVKLMSDIKSRKQRERQNLMILEGKRLIGDAINAGVSLKTIYFSKEENLVDIEGLEQMVANGVQLKKVLFRDLQLFSDVVNSPGLIAVAQRPTNQTNRSNGHTLPLILIGDNIRDPGNLGTMVRCAAAVGAMSLVLTKGCADVWEPKVVRAGAGSHFRVPIVSGVEWPLLFNYLPIDKPFDLYIAESNDYQPMGRSGEHEIPSHTVNTITKTYSQTKEVTVLRDDSYDESNEELAKYRNSAIAVTNYCETRFYTSGIDRPAVLVIGGETHGLSDQSYKLAYDYIGRRLRIPLSAGVDSLNSAVASAVIMYEMKRQFHCLQKCVQNECIQQIV</sequence>
<feature type="region of interest" description="Disordered" evidence="4">
    <location>
        <begin position="95"/>
        <end position="142"/>
    </location>
</feature>
<dbReference type="SUPFAM" id="SSF75217">
    <property type="entry name" value="alpha/beta knot"/>
    <property type="match status" value="1"/>
</dbReference>
<dbReference type="SUPFAM" id="SSF55315">
    <property type="entry name" value="L30e-like"/>
    <property type="match status" value="1"/>
</dbReference>